<dbReference type="AlphaFoldDB" id="Q54T63"/>
<organism evidence="3 4">
    <name type="scientific">Dictyostelium discoideum</name>
    <name type="common">Social amoeba</name>
    <dbReference type="NCBI Taxonomy" id="44689"/>
    <lineage>
        <taxon>Eukaryota</taxon>
        <taxon>Amoebozoa</taxon>
        <taxon>Evosea</taxon>
        <taxon>Eumycetozoa</taxon>
        <taxon>Dictyostelia</taxon>
        <taxon>Dictyosteliales</taxon>
        <taxon>Dictyosteliaceae</taxon>
        <taxon>Dictyostelium</taxon>
    </lineage>
</organism>
<dbReference type="dictyBase" id="DDB_G0281979"/>
<dbReference type="OMA" id="KWWEDLL"/>
<dbReference type="GeneID" id="8623343"/>
<name>Q54T63_DICDI</name>
<reference evidence="3 4" key="1">
    <citation type="journal article" date="2005" name="Nature">
        <title>The genome of the social amoeba Dictyostelium discoideum.</title>
        <authorList>
            <consortium name="The Dictyostelium discoideum Sequencing Consortium"/>
            <person name="Eichinger L."/>
            <person name="Pachebat J.A."/>
            <person name="Glockner G."/>
            <person name="Rajandream M.A."/>
            <person name="Sucgang R."/>
            <person name="Berriman M."/>
            <person name="Song J."/>
            <person name="Olsen R."/>
            <person name="Szafranski K."/>
            <person name="Xu Q."/>
            <person name="Tunggal B."/>
            <person name="Kummerfeld S."/>
            <person name="Madera M."/>
            <person name="Konfortov B.A."/>
            <person name="Rivero F."/>
            <person name="Bankier A.T."/>
            <person name="Lehmann R."/>
            <person name="Hamlin N."/>
            <person name="Davies R."/>
            <person name="Gaudet P."/>
            <person name="Fey P."/>
            <person name="Pilcher K."/>
            <person name="Chen G."/>
            <person name="Saunders D."/>
            <person name="Sodergren E."/>
            <person name="Davis P."/>
            <person name="Kerhornou A."/>
            <person name="Nie X."/>
            <person name="Hall N."/>
            <person name="Anjard C."/>
            <person name="Hemphill L."/>
            <person name="Bason N."/>
            <person name="Farbrother P."/>
            <person name="Desany B."/>
            <person name="Just E."/>
            <person name="Morio T."/>
            <person name="Rost R."/>
            <person name="Churcher C."/>
            <person name="Cooper J."/>
            <person name="Haydock S."/>
            <person name="van Driessche N."/>
            <person name="Cronin A."/>
            <person name="Goodhead I."/>
            <person name="Muzny D."/>
            <person name="Mourier T."/>
            <person name="Pain A."/>
            <person name="Lu M."/>
            <person name="Harper D."/>
            <person name="Lindsay R."/>
            <person name="Hauser H."/>
            <person name="James K."/>
            <person name="Quiles M."/>
            <person name="Madan Babu M."/>
            <person name="Saito T."/>
            <person name="Buchrieser C."/>
            <person name="Wardroper A."/>
            <person name="Felder M."/>
            <person name="Thangavelu M."/>
            <person name="Johnson D."/>
            <person name="Knights A."/>
            <person name="Loulseged H."/>
            <person name="Mungall K."/>
            <person name="Oliver K."/>
            <person name="Price C."/>
            <person name="Quail M.A."/>
            <person name="Urushihara H."/>
            <person name="Hernandez J."/>
            <person name="Rabbinowitsch E."/>
            <person name="Steffen D."/>
            <person name="Sanders M."/>
            <person name="Ma J."/>
            <person name="Kohara Y."/>
            <person name="Sharp S."/>
            <person name="Simmonds M."/>
            <person name="Spiegler S."/>
            <person name="Tivey A."/>
            <person name="Sugano S."/>
            <person name="White B."/>
            <person name="Walker D."/>
            <person name="Woodward J."/>
            <person name="Winckler T."/>
            <person name="Tanaka Y."/>
            <person name="Shaulsky G."/>
            <person name="Schleicher M."/>
            <person name="Weinstock G."/>
            <person name="Rosenthal A."/>
            <person name="Cox E.C."/>
            <person name="Chisholm R.L."/>
            <person name="Gibbs R."/>
            <person name="Loomis W.F."/>
            <person name="Platzer M."/>
            <person name="Kay R.R."/>
            <person name="Williams J."/>
            <person name="Dear P.H."/>
            <person name="Noegel A.A."/>
            <person name="Barrell B."/>
            <person name="Kuspa A."/>
        </authorList>
    </citation>
    <scope>NUCLEOTIDE SEQUENCE [LARGE SCALE GENOMIC DNA]</scope>
    <source>
        <strain evidence="3 4">AX4</strain>
    </source>
</reference>
<dbReference type="VEuPathDB" id="AmoebaDB:DDB_G0281979"/>
<dbReference type="Gene3D" id="3.30.760.10">
    <property type="entry name" value="RNA Cap, Translation Initiation Factor Eif4e"/>
    <property type="match status" value="1"/>
</dbReference>
<dbReference type="GO" id="GO:0000340">
    <property type="term" value="F:RNA 7-methylguanosine cap binding"/>
    <property type="evidence" value="ECO:0000318"/>
    <property type="project" value="GO_Central"/>
</dbReference>
<dbReference type="KEGG" id="ddi:DDB_G0281979"/>
<evidence type="ECO:0000256" key="1">
    <source>
        <dbReference type="RuleBase" id="RU004374"/>
    </source>
</evidence>
<gene>
    <name evidence="3" type="ORF">DDB_G0281979</name>
</gene>
<dbReference type="Pfam" id="PF01652">
    <property type="entry name" value="IF4E"/>
    <property type="match status" value="1"/>
</dbReference>
<feature type="region of interest" description="Disordered" evidence="2">
    <location>
        <begin position="168"/>
        <end position="251"/>
    </location>
</feature>
<dbReference type="STRING" id="44689.Q54T63"/>
<dbReference type="EMBL" id="AAFI02000044">
    <property type="protein sequence ID" value="EAL66411.1"/>
    <property type="molecule type" value="Genomic_DNA"/>
</dbReference>
<evidence type="ECO:0000256" key="2">
    <source>
        <dbReference type="SAM" id="MobiDB-lite"/>
    </source>
</evidence>
<dbReference type="eggNOG" id="KOG1669">
    <property type="taxonomic scope" value="Eukaryota"/>
</dbReference>
<keyword evidence="4" id="KW-1185">Reference proteome</keyword>
<dbReference type="FunCoup" id="Q54T63">
    <property type="interactions" value="38"/>
</dbReference>
<dbReference type="PANTHER" id="PTHR11960">
    <property type="entry name" value="EUKARYOTIC TRANSLATION INITIATION FACTOR 4E RELATED"/>
    <property type="match status" value="1"/>
</dbReference>
<proteinExistence type="inferred from homology"/>
<keyword evidence="1" id="KW-0396">Initiation factor</keyword>
<dbReference type="GO" id="GO:0016281">
    <property type="term" value="C:eukaryotic translation initiation factor 4F complex"/>
    <property type="evidence" value="ECO:0000318"/>
    <property type="project" value="GO_Central"/>
</dbReference>
<dbReference type="GO" id="GO:0006413">
    <property type="term" value="P:translational initiation"/>
    <property type="evidence" value="ECO:0000318"/>
    <property type="project" value="GO_Central"/>
</dbReference>
<evidence type="ECO:0000313" key="4">
    <source>
        <dbReference type="Proteomes" id="UP000002195"/>
    </source>
</evidence>
<dbReference type="InterPro" id="IPR023398">
    <property type="entry name" value="TIF_eIF4e-like"/>
</dbReference>
<dbReference type="HOGENOM" id="CLU_981518_0_0_1"/>
<keyword evidence="1" id="KW-0694">RNA-binding</keyword>
<dbReference type="SMR" id="Q54T63"/>
<protein>
    <submittedName>
        <fullName evidence="3">Uncharacterized protein</fullName>
    </submittedName>
</protein>
<dbReference type="InParanoid" id="Q54T63"/>
<dbReference type="RefSeq" id="XP_640388.1">
    <property type="nucleotide sequence ID" value="XM_635296.1"/>
</dbReference>
<sequence length="284" mass="32978">MVHQLSSTYYFYYMPKRPKTMNDYLAGLQCISGPIKTVEDFWSYYSHMIRPVDEFSQLSDIYFFREGIKPIWEDTENKDGGKFVVKTRRNYTSKWWEDLLLAFIGEQVDGVENINGIVISFRSNDNNLIGIWNKNSEDTDRLLISLKQLFKIEKLDYKPHFNRLQKEEQFGNGKDSNNSSLQSSLNESGNGIGIHHSDSLGDSFDFIKQHSSPNSINSPLNSLNVNNNNNNNNSNNTISNQQQQQLNNLQSPQQIQQYLHQLQHQQYLQQFQQFGFSQNPLGKS</sequence>
<dbReference type="GO" id="GO:0003743">
    <property type="term" value="F:translation initiation factor activity"/>
    <property type="evidence" value="ECO:0000318"/>
    <property type="project" value="GO_Central"/>
</dbReference>
<accession>Q54T63</accession>
<dbReference type="Reactome" id="R-DDI-1169408">
    <property type="pathway name" value="ISG15 antiviral mechanism"/>
</dbReference>
<feature type="compositionally biased region" description="Low complexity" evidence="2">
    <location>
        <begin position="210"/>
        <end position="251"/>
    </location>
</feature>
<feature type="compositionally biased region" description="Low complexity" evidence="2">
    <location>
        <begin position="176"/>
        <end position="189"/>
    </location>
</feature>
<dbReference type="PANTHER" id="PTHR11960:SF18">
    <property type="entry name" value="EUKARYOTIC TRANSLATION INITIATION FACTOR 4E HOMOLOGOUS PROTEIN, ISOFORM B"/>
    <property type="match status" value="1"/>
</dbReference>
<keyword evidence="1" id="KW-0648">Protein biosynthesis</keyword>
<comment type="caution">
    <text evidence="3">The sequence shown here is derived from an EMBL/GenBank/DDBJ whole genome shotgun (WGS) entry which is preliminary data.</text>
</comment>
<dbReference type="Proteomes" id="UP000002195">
    <property type="component" value="Unassembled WGS sequence"/>
</dbReference>
<dbReference type="InterPro" id="IPR001040">
    <property type="entry name" value="TIF_eIF_4E"/>
</dbReference>
<dbReference type="PhylomeDB" id="Q54T63"/>
<comment type="similarity">
    <text evidence="1">Belongs to the eukaryotic initiation factor 4E family.</text>
</comment>
<dbReference type="FunFam" id="3.30.760.10:FF:000065">
    <property type="entry name" value="Uncharacterized protein"/>
    <property type="match status" value="1"/>
</dbReference>
<dbReference type="SUPFAM" id="SSF55418">
    <property type="entry name" value="eIF4e-like"/>
    <property type="match status" value="1"/>
</dbReference>
<dbReference type="PaxDb" id="44689-DDB0205066"/>
<evidence type="ECO:0000313" key="3">
    <source>
        <dbReference type="EMBL" id="EAL66411.1"/>
    </source>
</evidence>